<dbReference type="GO" id="GO:0016853">
    <property type="term" value="F:isomerase activity"/>
    <property type="evidence" value="ECO:0007669"/>
    <property type="project" value="InterPro"/>
</dbReference>
<dbReference type="KEGG" id="thel:IG193_05950"/>
<evidence type="ECO:0000313" key="2">
    <source>
        <dbReference type="Proteomes" id="UP000594121"/>
    </source>
</evidence>
<organism evidence="1 2">
    <name type="scientific">Infirmifilum lucidum</name>
    <dbReference type="NCBI Taxonomy" id="2776706"/>
    <lineage>
        <taxon>Archaea</taxon>
        <taxon>Thermoproteota</taxon>
        <taxon>Thermoprotei</taxon>
        <taxon>Thermofilales</taxon>
        <taxon>Thermofilaceae</taxon>
        <taxon>Infirmifilum</taxon>
    </lineage>
</organism>
<dbReference type="InterPro" id="IPR032586">
    <property type="entry name" value="UxaE"/>
</dbReference>
<protein>
    <submittedName>
        <fullName evidence="1">Uncharacterized protein</fullName>
    </submittedName>
</protein>
<name>A0A7L9FF47_9CREN</name>
<dbReference type="GeneID" id="59149420"/>
<dbReference type="InParanoid" id="A0A7L9FF47"/>
<dbReference type="Proteomes" id="UP000594121">
    <property type="component" value="Chromosome"/>
</dbReference>
<evidence type="ECO:0000313" key="1">
    <source>
        <dbReference type="EMBL" id="QOJ78307.1"/>
    </source>
</evidence>
<sequence>MSRIPDYLGKMPHLSVGVRIPEIFLEGILEGFKQEESIGGVMLSYHRETAPEYVINAPPGTYEITRGHTGTSIRKYIELSVARAREKGVAIEVEADHVSVTVSSTEAVRRIVGGGPQRTLSSDDLSKALQYIRDEIREAAETRSINFFTIDTCDLIDYGADELSDEEVDTLFRDYIGDSSIVGRYTSVDVDLEGFRLKFSELDAKRVALKLYRSIEAVERVYRIIKEEVPWEFGVEIAFDETPKTTDPRELFFVLQEVTSRGIPVDFIAPNVGFKKREDYEGDLEGLYSRVKTYSKISSLFGILLSFHSGSGSSPFSMKGPGVHNAIREATEGLFKYKVSGVYFELLVHLMSAHSSPRVRRFFEEMYEDILSFLERQVQSRGELYDRTLESLYEEHLRLSQSRGKRLVDTPLFRHYSFIALSLRRDGRRYIRDGIIELYQEEPEFRVTVDRELSRLTSQLIKSLGFSGNAALVQAHKYLTRNKR</sequence>
<gene>
    <name evidence="1" type="ORF">IG193_05950</name>
</gene>
<keyword evidence="2" id="KW-1185">Reference proteome</keyword>
<dbReference type="RefSeq" id="WP_192818279.1">
    <property type="nucleotide sequence ID" value="NZ_CP062310.1"/>
</dbReference>
<dbReference type="Pfam" id="PF16257">
    <property type="entry name" value="UxaE"/>
    <property type="match status" value="1"/>
</dbReference>
<dbReference type="EMBL" id="CP062310">
    <property type="protein sequence ID" value="QOJ78307.1"/>
    <property type="molecule type" value="Genomic_DNA"/>
</dbReference>
<proteinExistence type="predicted"/>
<accession>A0A7L9FF47</accession>
<dbReference type="AlphaFoldDB" id="A0A7L9FF47"/>
<reference evidence="1 2" key="1">
    <citation type="submission" date="2020-10" db="EMBL/GenBank/DDBJ databases">
        <title>Thermofilum lucidum 3507LT sp. nov. a novel member of Thermofilaceae family isolated from Chile hot spring, and proposal of description order Thermofilales.</title>
        <authorList>
            <person name="Zayulina K.S."/>
            <person name="Elcheninov A.G."/>
            <person name="Toshchakov S.V."/>
            <person name="Kublanov I.V."/>
        </authorList>
    </citation>
    <scope>NUCLEOTIDE SEQUENCE [LARGE SCALE GENOMIC DNA]</scope>
    <source>
        <strain evidence="1 2">3507LT</strain>
    </source>
</reference>